<comment type="caution">
    <text evidence="1">The sequence shown here is derived from an EMBL/GenBank/DDBJ whole genome shotgun (WGS) entry which is preliminary data.</text>
</comment>
<dbReference type="Gene3D" id="3.40.50.300">
    <property type="entry name" value="P-loop containing nucleotide triphosphate hydrolases"/>
    <property type="match status" value="1"/>
</dbReference>
<dbReference type="InterPro" id="IPR027417">
    <property type="entry name" value="P-loop_NTPase"/>
</dbReference>
<evidence type="ECO:0000313" key="1">
    <source>
        <dbReference type="EMBL" id="RRK10880.1"/>
    </source>
</evidence>
<dbReference type="Proteomes" id="UP000283633">
    <property type="component" value="Unassembled WGS sequence"/>
</dbReference>
<dbReference type="RefSeq" id="WP_125071920.1">
    <property type="nucleotide sequence ID" value="NZ_QWZQ01000013.1"/>
</dbReference>
<dbReference type="AlphaFoldDB" id="A0A426D8F8"/>
<evidence type="ECO:0008006" key="3">
    <source>
        <dbReference type="Google" id="ProtNLM"/>
    </source>
</evidence>
<dbReference type="EMBL" id="QWZQ01000013">
    <property type="protein sequence ID" value="RRK10880.1"/>
    <property type="molecule type" value="Genomic_DNA"/>
</dbReference>
<evidence type="ECO:0000313" key="2">
    <source>
        <dbReference type="Proteomes" id="UP000283633"/>
    </source>
</evidence>
<proteinExistence type="predicted"/>
<name>A0A426D8F8_9LACO</name>
<protein>
    <recommendedName>
        <fullName evidence="3">ABC transporter ATP-binding protein</fullName>
    </recommendedName>
</protein>
<sequence>MAMPVFEIQPDKLARAYGDVALRVYRHDVVAVAGVSAPQFVDFDRRILSHVAYSYEVITDYCSRDDRVALIDATVSIGKALSPGWEQRVTKSTAAARKLTRLLAALDVVVDHRPAMTWLTEKKIQLAVAAVNTTDCLLLDDPPVKLTYWERQDYWRAVSQVTRYCSLGWLLRTRDLDLLSGWLTRLIVIKNERVVIDAPMTTIKRDVQHATLLRIDRRALTTDGQERLLASFPQSEVTAHHLRIQVPSALQVKRRLKRANLTAKDVTVEAGRLSHFVRQSLAKNGLQLYWLNQRLNL</sequence>
<organism evidence="1 2">
    <name type="scientific">Lactiplantibacillus garii</name>
    <dbReference type="NCBI Taxonomy" id="2306423"/>
    <lineage>
        <taxon>Bacteria</taxon>
        <taxon>Bacillati</taxon>
        <taxon>Bacillota</taxon>
        <taxon>Bacilli</taxon>
        <taxon>Lactobacillales</taxon>
        <taxon>Lactobacillaceae</taxon>
        <taxon>Lactiplantibacillus</taxon>
    </lineage>
</organism>
<keyword evidence="2" id="KW-1185">Reference proteome</keyword>
<dbReference type="SUPFAM" id="SSF52540">
    <property type="entry name" value="P-loop containing nucleoside triphosphate hydrolases"/>
    <property type="match status" value="1"/>
</dbReference>
<accession>A0A426D8F8</accession>
<reference evidence="1 2" key="1">
    <citation type="submission" date="2018-08" db="EMBL/GenBank/DDBJ databases">
        <title>Genome Lactobacillus garii FI11369.</title>
        <authorList>
            <person name="Diaz M."/>
            <person name="Narbad A."/>
        </authorList>
    </citation>
    <scope>NUCLEOTIDE SEQUENCE [LARGE SCALE GENOMIC DNA]</scope>
    <source>
        <strain evidence="1 2">FI11369</strain>
    </source>
</reference>
<gene>
    <name evidence="1" type="ORF">D1831_05485</name>
</gene>